<proteinExistence type="predicted"/>
<dbReference type="AlphaFoldDB" id="A0A5B6WGF0"/>
<reference evidence="3" key="1">
    <citation type="journal article" date="2019" name="Plant Biotechnol. J.">
        <title>Genome sequencing of the Australian wild diploid species Gossypium australe highlights disease resistance and delayed gland morphogenesis.</title>
        <authorList>
            <person name="Cai Y."/>
            <person name="Cai X."/>
            <person name="Wang Q."/>
            <person name="Wang P."/>
            <person name="Zhang Y."/>
            <person name="Cai C."/>
            <person name="Xu Y."/>
            <person name="Wang K."/>
            <person name="Zhou Z."/>
            <person name="Wang C."/>
            <person name="Geng S."/>
            <person name="Li B."/>
            <person name="Dong Q."/>
            <person name="Hou Y."/>
            <person name="Wang H."/>
            <person name="Ai P."/>
            <person name="Liu Z."/>
            <person name="Yi F."/>
            <person name="Sun M."/>
            <person name="An G."/>
            <person name="Cheng J."/>
            <person name="Zhang Y."/>
            <person name="Shi Q."/>
            <person name="Xie Y."/>
            <person name="Shi X."/>
            <person name="Chang Y."/>
            <person name="Huang F."/>
            <person name="Chen Y."/>
            <person name="Hong S."/>
            <person name="Mi L."/>
            <person name="Sun Q."/>
            <person name="Zhang L."/>
            <person name="Zhou B."/>
            <person name="Peng R."/>
            <person name="Zhang X."/>
            <person name="Liu F."/>
        </authorList>
    </citation>
    <scope>NUCLEOTIDE SEQUENCE [LARGE SCALE GENOMIC DNA]</scope>
    <source>
        <strain evidence="3">cv. PA1801</strain>
    </source>
</reference>
<gene>
    <name evidence="2" type="ORF">EPI10_020853</name>
</gene>
<name>A0A5B6WGF0_9ROSI</name>
<dbReference type="PANTHER" id="PTHR34482">
    <property type="entry name" value="DNA DAMAGE-INDUCIBLE PROTEIN 1-LIKE"/>
    <property type="match status" value="1"/>
</dbReference>
<organism evidence="2 3">
    <name type="scientific">Gossypium australe</name>
    <dbReference type="NCBI Taxonomy" id="47621"/>
    <lineage>
        <taxon>Eukaryota</taxon>
        <taxon>Viridiplantae</taxon>
        <taxon>Streptophyta</taxon>
        <taxon>Embryophyta</taxon>
        <taxon>Tracheophyta</taxon>
        <taxon>Spermatophyta</taxon>
        <taxon>Magnoliopsida</taxon>
        <taxon>eudicotyledons</taxon>
        <taxon>Gunneridae</taxon>
        <taxon>Pentapetalae</taxon>
        <taxon>rosids</taxon>
        <taxon>malvids</taxon>
        <taxon>Malvales</taxon>
        <taxon>Malvaceae</taxon>
        <taxon>Malvoideae</taxon>
        <taxon>Gossypium</taxon>
    </lineage>
</organism>
<keyword evidence="2" id="KW-0645">Protease</keyword>
<evidence type="ECO:0000313" key="2">
    <source>
        <dbReference type="EMBL" id="KAA3480424.1"/>
    </source>
</evidence>
<feature type="region of interest" description="Disordered" evidence="1">
    <location>
        <begin position="1"/>
        <end position="50"/>
    </location>
</feature>
<dbReference type="PANTHER" id="PTHR34482:SF36">
    <property type="entry name" value="RETROTRANSPOSON GAG DOMAIN-CONTAINING PROTEIN"/>
    <property type="match status" value="1"/>
</dbReference>
<protein>
    <submittedName>
        <fullName evidence="2">ATP-dependent zinc metalloprotease FtsH</fullName>
    </submittedName>
</protein>
<sequence>MSTRGSRGRGTSGHGRCDRAGSSSSSNRPNLDTNERSASPVTETWSYDRAAGDDTLSQAMLRILERVVGPNTGAGGHGSVTERLRSNGAKFFRGIAGVSPNVEATERIMDDLDCTTEQKVKGVVSLLCDEAYQWWLTVKEGTQPDQLT</sequence>
<comment type="caution">
    <text evidence="2">The sequence shown here is derived from an EMBL/GenBank/DDBJ whole genome shotgun (WGS) entry which is preliminary data.</text>
</comment>
<dbReference type="GO" id="GO:0008237">
    <property type="term" value="F:metallopeptidase activity"/>
    <property type="evidence" value="ECO:0007669"/>
    <property type="project" value="UniProtKB-KW"/>
</dbReference>
<dbReference type="GO" id="GO:0006508">
    <property type="term" value="P:proteolysis"/>
    <property type="evidence" value="ECO:0007669"/>
    <property type="project" value="UniProtKB-KW"/>
</dbReference>
<evidence type="ECO:0000313" key="3">
    <source>
        <dbReference type="Proteomes" id="UP000325315"/>
    </source>
</evidence>
<accession>A0A5B6WGF0</accession>
<dbReference type="EMBL" id="SMMG02000003">
    <property type="protein sequence ID" value="KAA3480424.1"/>
    <property type="molecule type" value="Genomic_DNA"/>
</dbReference>
<evidence type="ECO:0000256" key="1">
    <source>
        <dbReference type="SAM" id="MobiDB-lite"/>
    </source>
</evidence>
<dbReference type="OrthoDB" id="2272416at2759"/>
<feature type="compositionally biased region" description="Polar residues" evidence="1">
    <location>
        <begin position="21"/>
        <end position="45"/>
    </location>
</feature>
<keyword evidence="3" id="KW-1185">Reference proteome</keyword>
<dbReference type="Proteomes" id="UP000325315">
    <property type="component" value="Unassembled WGS sequence"/>
</dbReference>
<keyword evidence="2" id="KW-0378">Hydrolase</keyword>
<keyword evidence="2" id="KW-0482">Metalloprotease</keyword>